<dbReference type="EMBL" id="CDMZ01003354">
    <property type="protein sequence ID" value="CEM46052.1"/>
    <property type="molecule type" value="Genomic_DNA"/>
</dbReference>
<dbReference type="InterPro" id="IPR051164">
    <property type="entry name" value="NmrA-like_oxidored"/>
</dbReference>
<dbReference type="Pfam" id="PF05368">
    <property type="entry name" value="NmrA"/>
    <property type="match status" value="1"/>
</dbReference>
<feature type="domain" description="NmrA-like" evidence="3">
    <location>
        <begin position="9"/>
        <end position="266"/>
    </location>
</feature>
<dbReference type="InterPro" id="IPR008030">
    <property type="entry name" value="NmrA-like"/>
</dbReference>
<evidence type="ECO:0000259" key="3">
    <source>
        <dbReference type="Pfam" id="PF05368"/>
    </source>
</evidence>
<dbReference type="VEuPathDB" id="CryptoDB:Cvel_7745"/>
<keyword evidence="2" id="KW-0521">NADP</keyword>
<accession>A0A0G4HP52</accession>
<comment type="similarity">
    <text evidence="1">Belongs to the NmrA-type oxidoreductase family.</text>
</comment>
<gene>
    <name evidence="4" type="ORF">Cvel_7745</name>
</gene>
<organism evidence="4">
    <name type="scientific">Chromera velia CCMP2878</name>
    <dbReference type="NCBI Taxonomy" id="1169474"/>
    <lineage>
        <taxon>Eukaryota</taxon>
        <taxon>Sar</taxon>
        <taxon>Alveolata</taxon>
        <taxon>Colpodellida</taxon>
        <taxon>Chromeraceae</taxon>
        <taxon>Chromera</taxon>
    </lineage>
</organism>
<name>A0A0G4HP52_9ALVE</name>
<dbReference type="InterPro" id="IPR036291">
    <property type="entry name" value="NAD(P)-bd_dom_sf"/>
</dbReference>
<protein>
    <recommendedName>
        <fullName evidence="3">NmrA-like domain-containing protein</fullName>
    </recommendedName>
</protein>
<proteinExistence type="inferred from homology"/>
<evidence type="ECO:0000256" key="1">
    <source>
        <dbReference type="ARBA" id="ARBA00006328"/>
    </source>
</evidence>
<dbReference type="PANTHER" id="PTHR42748">
    <property type="entry name" value="NITROGEN METABOLITE REPRESSION PROTEIN NMRA FAMILY MEMBER"/>
    <property type="match status" value="1"/>
</dbReference>
<dbReference type="Gene3D" id="3.40.50.720">
    <property type="entry name" value="NAD(P)-binding Rossmann-like Domain"/>
    <property type="match status" value="1"/>
</dbReference>
<reference evidence="4" key="1">
    <citation type="submission" date="2014-11" db="EMBL/GenBank/DDBJ databases">
        <authorList>
            <person name="Otto D Thomas"/>
            <person name="Naeem Raeece"/>
        </authorList>
    </citation>
    <scope>NUCLEOTIDE SEQUENCE</scope>
</reference>
<evidence type="ECO:0000313" key="4">
    <source>
        <dbReference type="EMBL" id="CEM46052.1"/>
    </source>
</evidence>
<dbReference type="SUPFAM" id="SSF51735">
    <property type="entry name" value="NAD(P)-binding Rossmann-fold domains"/>
    <property type="match status" value="1"/>
</dbReference>
<evidence type="ECO:0000256" key="2">
    <source>
        <dbReference type="ARBA" id="ARBA00022857"/>
    </source>
</evidence>
<dbReference type="PANTHER" id="PTHR42748:SF14">
    <property type="entry name" value="SNOAL-LIKE DOMAIN-CONTAINING PROTEIN"/>
    <property type="match status" value="1"/>
</dbReference>
<dbReference type="Gene3D" id="3.90.25.10">
    <property type="entry name" value="UDP-galactose 4-epimerase, domain 1"/>
    <property type="match status" value="1"/>
</dbReference>
<sequence length="368" mass="41024">MSQEGSQQNKKIVVIGGTGAQGTPIVQSLAGSLRYDVVVVTRSVASARARELSLLPNVSLLEGQYTDESFLKRAFEGAYGAFVNTDGFTLGERAEVYWGMRIFELAAAAGVKHYVWGALDYSLKYGKYKEEFRCGHYDGKGRVTEWLLAQKGLDIVPSVLTTGPYMEMLYDGMFVPKLVEGGKTLEFRQPLGPHGKVPMVALEDVGVFGLWVFDNFDQMKYRDLKVATAHVDFNEVVAAFNSLQAEKGGNMQARWKPLPMSQFFADMGVPKGVPVTQVFDSSARHGAEGMTFEDNFSGFWTLWSANVVERDYALLDEIHPGRVRSVREWMEKHSYDGKPKKVLADNTLGNSKKALFRFVMRKVSCGLF</sequence>
<dbReference type="GO" id="GO:0005634">
    <property type="term" value="C:nucleus"/>
    <property type="evidence" value="ECO:0007669"/>
    <property type="project" value="TreeGrafter"/>
</dbReference>
<dbReference type="AlphaFoldDB" id="A0A0G4HP52"/>